<comment type="cofactor">
    <cofactor evidence="1">
        <name>Fe cation</name>
        <dbReference type="ChEBI" id="CHEBI:24875"/>
    </cofactor>
</comment>
<proteinExistence type="inferred from homology"/>
<evidence type="ECO:0000313" key="9">
    <source>
        <dbReference type="Proteomes" id="UP000660729"/>
    </source>
</evidence>
<sequence length="317" mass="35783">MGLQQPTNVRPLQRIEASDLEGLQNAIIQDGAVIIKNFTTPESVDQVNAEVRPYLDADKPWKGAIFPPQTRRCARLVSRSKTVREQWLLHPAIDYLSELFLSKTTSNYYGAEKHTYTTHPILNISLTIENRPGGAAQRLHRDDKNFHPDHYDQTQSGYKIGSDVGMGFLIPGVETTIENGATQVIPGSHLWGMERWPKVEEITYATMEKGDCYTMLGSTYHAGGANVTTDQNRPMHGLFFARGILRSEENQYLIHSKEEVLSWSHEVQRKMGFHLSSPNIGFVDFQSPVEWMQGVDREYWVDPDPAFTGGCIGEVEC</sequence>
<gene>
    <name evidence="8" type="ORF">HII31_11729</name>
</gene>
<name>A0A8H6VHF3_9PEZI</name>
<dbReference type="Proteomes" id="UP000660729">
    <property type="component" value="Unassembled WGS sequence"/>
</dbReference>
<evidence type="ECO:0000256" key="6">
    <source>
        <dbReference type="ARBA" id="ARBA00023002"/>
    </source>
</evidence>
<protein>
    <submittedName>
        <fullName evidence="8">Dioxygenase</fullName>
    </submittedName>
</protein>
<evidence type="ECO:0000256" key="1">
    <source>
        <dbReference type="ARBA" id="ARBA00001962"/>
    </source>
</evidence>
<keyword evidence="7" id="KW-0408">Iron</keyword>
<dbReference type="Pfam" id="PF05721">
    <property type="entry name" value="PhyH"/>
    <property type="match status" value="1"/>
</dbReference>
<dbReference type="InterPro" id="IPR008775">
    <property type="entry name" value="Phytyl_CoA_dOase-like"/>
</dbReference>
<evidence type="ECO:0000256" key="5">
    <source>
        <dbReference type="ARBA" id="ARBA00022964"/>
    </source>
</evidence>
<evidence type="ECO:0000256" key="3">
    <source>
        <dbReference type="ARBA" id="ARBA00011738"/>
    </source>
</evidence>
<comment type="subunit">
    <text evidence="3">Homodimer.</text>
</comment>
<keyword evidence="6" id="KW-0560">Oxidoreductase</keyword>
<keyword evidence="9" id="KW-1185">Reference proteome</keyword>
<evidence type="ECO:0000256" key="2">
    <source>
        <dbReference type="ARBA" id="ARBA00005830"/>
    </source>
</evidence>
<dbReference type="OrthoDB" id="445007at2759"/>
<accession>A0A8H6VHF3</accession>
<dbReference type="EMBL" id="JABCIY010000244">
    <property type="protein sequence ID" value="KAF7186935.1"/>
    <property type="molecule type" value="Genomic_DNA"/>
</dbReference>
<dbReference type="PANTHER" id="PTHR20883">
    <property type="entry name" value="PHYTANOYL-COA DIOXYGENASE DOMAIN CONTAINING 1"/>
    <property type="match status" value="1"/>
</dbReference>
<dbReference type="GO" id="GO:0051213">
    <property type="term" value="F:dioxygenase activity"/>
    <property type="evidence" value="ECO:0007669"/>
    <property type="project" value="UniProtKB-KW"/>
</dbReference>
<dbReference type="Gene3D" id="2.60.120.620">
    <property type="entry name" value="q2cbj1_9rhob like domain"/>
    <property type="match status" value="1"/>
</dbReference>
<organism evidence="8 9">
    <name type="scientific">Pseudocercospora fuligena</name>
    <dbReference type="NCBI Taxonomy" id="685502"/>
    <lineage>
        <taxon>Eukaryota</taxon>
        <taxon>Fungi</taxon>
        <taxon>Dikarya</taxon>
        <taxon>Ascomycota</taxon>
        <taxon>Pezizomycotina</taxon>
        <taxon>Dothideomycetes</taxon>
        <taxon>Dothideomycetidae</taxon>
        <taxon>Mycosphaerellales</taxon>
        <taxon>Mycosphaerellaceae</taxon>
        <taxon>Pseudocercospora</taxon>
    </lineage>
</organism>
<dbReference type="AlphaFoldDB" id="A0A8H6VHF3"/>
<comment type="caution">
    <text evidence="8">The sequence shown here is derived from an EMBL/GenBank/DDBJ whole genome shotgun (WGS) entry which is preliminary data.</text>
</comment>
<dbReference type="SUPFAM" id="SSF51197">
    <property type="entry name" value="Clavaminate synthase-like"/>
    <property type="match status" value="1"/>
</dbReference>
<keyword evidence="4" id="KW-0479">Metal-binding</keyword>
<comment type="similarity">
    <text evidence="2">Belongs to the PhyH family.</text>
</comment>
<evidence type="ECO:0000313" key="8">
    <source>
        <dbReference type="EMBL" id="KAF7186935.1"/>
    </source>
</evidence>
<dbReference type="GO" id="GO:0046872">
    <property type="term" value="F:metal ion binding"/>
    <property type="evidence" value="ECO:0007669"/>
    <property type="project" value="UniProtKB-KW"/>
</dbReference>
<dbReference type="PANTHER" id="PTHR20883:SF45">
    <property type="entry name" value="PHYTANOYL-COA DIOXYGENASE FAMILY PROTEIN"/>
    <property type="match status" value="1"/>
</dbReference>
<keyword evidence="5 8" id="KW-0223">Dioxygenase</keyword>
<evidence type="ECO:0000256" key="7">
    <source>
        <dbReference type="ARBA" id="ARBA00023004"/>
    </source>
</evidence>
<reference evidence="8" key="1">
    <citation type="submission" date="2020-04" db="EMBL/GenBank/DDBJ databases">
        <title>Draft genome resource of the tomato pathogen Pseudocercospora fuligena.</title>
        <authorList>
            <person name="Zaccaron A."/>
        </authorList>
    </citation>
    <scope>NUCLEOTIDE SEQUENCE</scope>
    <source>
        <strain evidence="8">PF001</strain>
    </source>
</reference>
<evidence type="ECO:0000256" key="4">
    <source>
        <dbReference type="ARBA" id="ARBA00022723"/>
    </source>
</evidence>